<sequence length="644" mass="70243">MSVTTPFGADALILDTFHGVEALSQPFKFSLTMRAAKATLDPATIVGATITVKLQVPKGPKRYFSGIASRFLYAGGDDAFSFYTAEMVPTLWLLTLSRDRKIYQKKTAADIIKEVLGDFAVVFDAKLTGTYGVREYCVQYDETAFDFISRLMEEEGIFYFFTFADGVHTMVLADAASAHKACTDATDLKYFPDQDGRRRMTIVNQLELESRLVSQKFEFGDFNYLTPTTALKAEVDGTLGKGKQFVYPGNHVVAADGTQRATVRSQASQNQGVICRGTSYSYPLTAGTKFNLTDHPRTALNTALVLRSVTHWASAAQYCNAFEAFDATVPYRTPRHTALPRVSGSQTAFVVGPSGEEIWTDEHGRIKVQFHWDRLGAKDDKSSCWVRVAQSWAGKGWGSLFLPRIGQEVVISFVDGDPDRPLVTGSVYNAENAPPVTLPSMQTQSTIKSRSSKEGAAGNEMRMEDKKDSEEFYFHAQKDMKVEIENDLTTMLHKGAEIHTLEKGDRTVDVQTGKETHNVKGTRELTITGNETHTNKADFKQVVSGKYELKVTGDLLIDVTGSITIKSASSVSSKAGTTFTNEAGTALTNKAGTELTNQAGTGLKNKAGTTLDNEGAMVNNKASATQTVDGGGMLTLKGGMVKIN</sequence>
<reference evidence="5 6" key="1">
    <citation type="submission" date="2023-07" db="EMBL/GenBank/DDBJ databases">
        <title>Sorghum-associated microbial communities from plants grown in Nebraska, USA.</title>
        <authorList>
            <person name="Schachtman D."/>
        </authorList>
    </citation>
    <scope>NUCLEOTIDE SEQUENCE [LARGE SCALE GENOMIC DNA]</scope>
    <source>
        <strain evidence="5 6">BE308</strain>
    </source>
</reference>
<name>A0ABU1ZNM6_9BURK</name>
<evidence type="ECO:0000259" key="3">
    <source>
        <dbReference type="Pfam" id="PF04717"/>
    </source>
</evidence>
<dbReference type="InterPro" id="IPR054030">
    <property type="entry name" value="Gp5_Vgr_C"/>
</dbReference>
<keyword evidence="6" id="KW-1185">Reference proteome</keyword>
<dbReference type="NCBIfam" id="TIGR03361">
    <property type="entry name" value="VI_Rhs_Vgr"/>
    <property type="match status" value="1"/>
</dbReference>
<dbReference type="Pfam" id="PF04717">
    <property type="entry name" value="Phage_base_V"/>
    <property type="match status" value="1"/>
</dbReference>
<feature type="domain" description="Gp5/Type VI secretion system Vgr protein OB-fold" evidence="3">
    <location>
        <begin position="361"/>
        <end position="428"/>
    </location>
</feature>
<dbReference type="SUPFAM" id="SSF69255">
    <property type="entry name" value="gp5 N-terminal domain-like"/>
    <property type="match status" value="1"/>
</dbReference>
<dbReference type="NCBIfam" id="TIGR01646">
    <property type="entry name" value="vgr_GE"/>
    <property type="match status" value="1"/>
</dbReference>
<feature type="compositionally biased region" description="Polar residues" evidence="2">
    <location>
        <begin position="439"/>
        <end position="449"/>
    </location>
</feature>
<proteinExistence type="inferred from homology"/>
<dbReference type="Pfam" id="PF22178">
    <property type="entry name" value="Gp5_trimer_C"/>
    <property type="match status" value="1"/>
</dbReference>
<evidence type="ECO:0000256" key="2">
    <source>
        <dbReference type="SAM" id="MobiDB-lite"/>
    </source>
</evidence>
<dbReference type="InterPro" id="IPR037026">
    <property type="entry name" value="Vgr_OB-fold_dom_sf"/>
</dbReference>
<comment type="caution">
    <text evidence="5">The sequence shown here is derived from an EMBL/GenBank/DDBJ whole genome shotgun (WGS) entry which is preliminary data.</text>
</comment>
<evidence type="ECO:0000256" key="1">
    <source>
        <dbReference type="ARBA" id="ARBA00005558"/>
    </source>
</evidence>
<dbReference type="Proteomes" id="UP001268089">
    <property type="component" value="Unassembled WGS sequence"/>
</dbReference>
<feature type="region of interest" description="Disordered" evidence="2">
    <location>
        <begin position="433"/>
        <end position="465"/>
    </location>
</feature>
<dbReference type="Pfam" id="PF05954">
    <property type="entry name" value="Phage_GPD"/>
    <property type="match status" value="1"/>
</dbReference>
<evidence type="ECO:0000313" key="5">
    <source>
        <dbReference type="EMBL" id="MDR7307138.1"/>
    </source>
</evidence>
<evidence type="ECO:0000259" key="4">
    <source>
        <dbReference type="Pfam" id="PF22178"/>
    </source>
</evidence>
<accession>A0ABU1ZNM6</accession>
<dbReference type="InterPro" id="IPR006531">
    <property type="entry name" value="Gp5/Vgr_OB"/>
</dbReference>
<comment type="similarity">
    <text evidence="1">Belongs to the VgrG protein family.</text>
</comment>
<evidence type="ECO:0000313" key="6">
    <source>
        <dbReference type="Proteomes" id="UP001268089"/>
    </source>
</evidence>
<dbReference type="EMBL" id="JAVDXO010000005">
    <property type="protein sequence ID" value="MDR7307138.1"/>
    <property type="molecule type" value="Genomic_DNA"/>
</dbReference>
<dbReference type="InterPro" id="IPR017847">
    <property type="entry name" value="T6SS_RhsGE_Vgr_subset"/>
</dbReference>
<feature type="domain" description="Gp5/Type VI secretion system Vgr C-terminal trimerisation" evidence="4">
    <location>
        <begin position="445"/>
        <end position="554"/>
    </location>
</feature>
<protein>
    <submittedName>
        <fullName evidence="5">Type VI secretion system secreted protein VgrG</fullName>
    </submittedName>
</protein>
<dbReference type="Gene3D" id="4.10.220.110">
    <property type="match status" value="1"/>
</dbReference>
<dbReference type="InterPro" id="IPR006533">
    <property type="entry name" value="T6SS_Vgr_RhsGE"/>
</dbReference>
<dbReference type="Gene3D" id="2.40.50.230">
    <property type="entry name" value="Gp5 N-terminal domain"/>
    <property type="match status" value="1"/>
</dbReference>
<dbReference type="SUPFAM" id="SSF69349">
    <property type="entry name" value="Phage fibre proteins"/>
    <property type="match status" value="1"/>
</dbReference>
<dbReference type="RefSeq" id="WP_310343128.1">
    <property type="nucleotide sequence ID" value="NZ_JAVDXO010000005.1"/>
</dbReference>
<gene>
    <name evidence="5" type="ORF">J2X15_002425</name>
</gene>
<organism evidence="5 6">
    <name type="scientific">Rhodoferax saidenbachensis</name>
    <dbReference type="NCBI Taxonomy" id="1484693"/>
    <lineage>
        <taxon>Bacteria</taxon>
        <taxon>Pseudomonadati</taxon>
        <taxon>Pseudomonadota</taxon>
        <taxon>Betaproteobacteria</taxon>
        <taxon>Burkholderiales</taxon>
        <taxon>Comamonadaceae</taxon>
        <taxon>Rhodoferax</taxon>
    </lineage>
</organism>
<dbReference type="SUPFAM" id="SSF69279">
    <property type="entry name" value="Phage tail proteins"/>
    <property type="match status" value="2"/>
</dbReference>
<dbReference type="Gene3D" id="3.55.50.10">
    <property type="entry name" value="Baseplate protein-like domains"/>
    <property type="match status" value="1"/>
</dbReference>
<dbReference type="Gene3D" id="2.30.110.50">
    <property type="match status" value="1"/>
</dbReference>